<protein>
    <recommendedName>
        <fullName evidence="9">ABC transporter domain-containing protein</fullName>
    </recommendedName>
</protein>
<name>A0A917TPS9_9BACI</name>
<feature type="transmembrane region" description="Helical" evidence="8">
    <location>
        <begin position="286"/>
        <end position="305"/>
    </location>
</feature>
<keyword evidence="3" id="KW-1003">Cell membrane</keyword>
<dbReference type="FunFam" id="3.40.50.300:FF:003010">
    <property type="entry name" value="Teichoic acids export ATP-binding protein TagH"/>
    <property type="match status" value="1"/>
</dbReference>
<dbReference type="GO" id="GO:0140359">
    <property type="term" value="F:ABC-type transporter activity"/>
    <property type="evidence" value="ECO:0007669"/>
    <property type="project" value="InterPro"/>
</dbReference>
<gene>
    <name evidence="10" type="ORF">GCM10011351_18030</name>
</gene>
<evidence type="ECO:0000256" key="5">
    <source>
        <dbReference type="ARBA" id="ARBA00022840"/>
    </source>
</evidence>
<evidence type="ECO:0000256" key="4">
    <source>
        <dbReference type="ARBA" id="ARBA00022741"/>
    </source>
</evidence>
<comment type="caution">
    <text evidence="10">The sequence shown here is derived from an EMBL/GenBank/DDBJ whole genome shotgun (WGS) entry which is preliminary data.</text>
</comment>
<evidence type="ECO:0000313" key="11">
    <source>
        <dbReference type="Proteomes" id="UP000618460"/>
    </source>
</evidence>
<evidence type="ECO:0000256" key="6">
    <source>
        <dbReference type="ARBA" id="ARBA00022967"/>
    </source>
</evidence>
<keyword evidence="6" id="KW-1278">Translocase</keyword>
<dbReference type="SUPFAM" id="SSF52540">
    <property type="entry name" value="P-loop containing nucleoside triphosphate hydrolases"/>
    <property type="match status" value="1"/>
</dbReference>
<evidence type="ECO:0000256" key="1">
    <source>
        <dbReference type="ARBA" id="ARBA00005417"/>
    </source>
</evidence>
<dbReference type="SMART" id="SM00382">
    <property type="entry name" value="AAA"/>
    <property type="match status" value="1"/>
</dbReference>
<dbReference type="InterPro" id="IPR027417">
    <property type="entry name" value="P-loop_NTPase"/>
</dbReference>
<dbReference type="Gene3D" id="3.40.50.300">
    <property type="entry name" value="P-loop containing nucleotide triphosphate hydrolases"/>
    <property type="match status" value="1"/>
</dbReference>
<dbReference type="Proteomes" id="UP000618460">
    <property type="component" value="Unassembled WGS sequence"/>
</dbReference>
<evidence type="ECO:0000256" key="2">
    <source>
        <dbReference type="ARBA" id="ARBA00022448"/>
    </source>
</evidence>
<sequence>MDYKVEVKNVYKLYTTQARQSHKLLNFFLNRKKSNNENEKLFAAINDISFKAMEGETIGILGLNGSGKSTLSNLLGQVIQPSKGKITLNGTPSLIAISVGLNNNLSGLENVKLKCMMHGLSPKQIEMVKPDIIEFAELGEYIEQPVKNYSSGMRSRLGFAISVHTDPDILIIDEALSVGDTTFTNKCLEKINEFKEKNKTIFFVSHSASQMKAFCDRIVWMHYGQMKAFGPADEVVKEYNDYIKDIKALTSKEKAKLKNESFKKQYLDASKFTNYNEKKSNVGEKLINLLVLIPLFVLSALVIIGY</sequence>
<dbReference type="InterPro" id="IPR003439">
    <property type="entry name" value="ABC_transporter-like_ATP-bd"/>
</dbReference>
<keyword evidence="8" id="KW-1133">Transmembrane helix</keyword>
<evidence type="ECO:0000256" key="3">
    <source>
        <dbReference type="ARBA" id="ARBA00022475"/>
    </source>
</evidence>
<dbReference type="RefSeq" id="WP_117154948.1">
    <property type="nucleotide sequence ID" value="NZ_BMLG01000008.1"/>
</dbReference>
<dbReference type="AlphaFoldDB" id="A0A917TPS9"/>
<dbReference type="PANTHER" id="PTHR46743:SF2">
    <property type="entry name" value="TEICHOIC ACIDS EXPORT ATP-BINDING PROTEIN TAGH"/>
    <property type="match status" value="1"/>
</dbReference>
<dbReference type="InterPro" id="IPR015860">
    <property type="entry name" value="ABC_transpr_TagH-like"/>
</dbReference>
<keyword evidence="4" id="KW-0547">Nucleotide-binding</keyword>
<reference evidence="10" key="1">
    <citation type="journal article" date="2014" name="Int. J. Syst. Evol. Microbiol.">
        <title>Complete genome sequence of Corynebacterium casei LMG S-19264T (=DSM 44701T), isolated from a smear-ripened cheese.</title>
        <authorList>
            <consortium name="US DOE Joint Genome Institute (JGI-PGF)"/>
            <person name="Walter F."/>
            <person name="Albersmeier A."/>
            <person name="Kalinowski J."/>
            <person name="Ruckert C."/>
        </authorList>
    </citation>
    <scope>NUCLEOTIDE SEQUENCE</scope>
    <source>
        <strain evidence="10">CGMCC 1.6333</strain>
    </source>
</reference>
<dbReference type="GO" id="GO:0016887">
    <property type="term" value="F:ATP hydrolysis activity"/>
    <property type="evidence" value="ECO:0007669"/>
    <property type="project" value="InterPro"/>
</dbReference>
<keyword evidence="11" id="KW-1185">Reference proteome</keyword>
<organism evidence="10 11">
    <name type="scientific">Paraliobacillus quinghaiensis</name>
    <dbReference type="NCBI Taxonomy" id="470815"/>
    <lineage>
        <taxon>Bacteria</taxon>
        <taxon>Bacillati</taxon>
        <taxon>Bacillota</taxon>
        <taxon>Bacilli</taxon>
        <taxon>Bacillales</taxon>
        <taxon>Bacillaceae</taxon>
        <taxon>Paraliobacillus</taxon>
    </lineage>
</organism>
<dbReference type="PANTHER" id="PTHR46743">
    <property type="entry name" value="TEICHOIC ACIDS EXPORT ATP-BINDING PROTEIN TAGH"/>
    <property type="match status" value="1"/>
</dbReference>
<reference evidence="10" key="2">
    <citation type="submission" date="2020-09" db="EMBL/GenBank/DDBJ databases">
        <authorList>
            <person name="Sun Q."/>
            <person name="Zhou Y."/>
        </authorList>
    </citation>
    <scope>NUCLEOTIDE SEQUENCE</scope>
    <source>
        <strain evidence="10">CGMCC 1.6333</strain>
    </source>
</reference>
<comment type="similarity">
    <text evidence="1">Belongs to the ABC transporter superfamily.</text>
</comment>
<dbReference type="GO" id="GO:0016020">
    <property type="term" value="C:membrane"/>
    <property type="evidence" value="ECO:0007669"/>
    <property type="project" value="InterPro"/>
</dbReference>
<keyword evidence="2" id="KW-0813">Transport</keyword>
<dbReference type="InterPro" id="IPR050683">
    <property type="entry name" value="Bact_Polysacc_Export_ATP-bd"/>
</dbReference>
<evidence type="ECO:0000313" key="10">
    <source>
        <dbReference type="EMBL" id="GGM32338.1"/>
    </source>
</evidence>
<keyword evidence="5" id="KW-0067">ATP-binding</keyword>
<evidence type="ECO:0000256" key="8">
    <source>
        <dbReference type="SAM" id="Phobius"/>
    </source>
</evidence>
<accession>A0A917TPS9</accession>
<dbReference type="InterPro" id="IPR003593">
    <property type="entry name" value="AAA+_ATPase"/>
</dbReference>
<dbReference type="InterPro" id="IPR017871">
    <property type="entry name" value="ABC_transporter-like_CS"/>
</dbReference>
<feature type="domain" description="ABC transporter" evidence="9">
    <location>
        <begin position="5"/>
        <end position="248"/>
    </location>
</feature>
<dbReference type="GO" id="GO:0005524">
    <property type="term" value="F:ATP binding"/>
    <property type="evidence" value="ECO:0007669"/>
    <property type="project" value="UniProtKB-KW"/>
</dbReference>
<keyword evidence="7 8" id="KW-0472">Membrane</keyword>
<dbReference type="PROSITE" id="PS50893">
    <property type="entry name" value="ABC_TRANSPORTER_2"/>
    <property type="match status" value="1"/>
</dbReference>
<proteinExistence type="inferred from homology"/>
<evidence type="ECO:0000256" key="7">
    <source>
        <dbReference type="ARBA" id="ARBA00023136"/>
    </source>
</evidence>
<dbReference type="PROSITE" id="PS00211">
    <property type="entry name" value="ABC_TRANSPORTER_1"/>
    <property type="match status" value="1"/>
</dbReference>
<keyword evidence="8" id="KW-0812">Transmembrane</keyword>
<evidence type="ECO:0000259" key="9">
    <source>
        <dbReference type="PROSITE" id="PS50893"/>
    </source>
</evidence>
<dbReference type="Pfam" id="PF00005">
    <property type="entry name" value="ABC_tran"/>
    <property type="match status" value="1"/>
</dbReference>
<dbReference type="OrthoDB" id="9778870at2"/>
<dbReference type="EMBL" id="BMLG01000008">
    <property type="protein sequence ID" value="GGM32338.1"/>
    <property type="molecule type" value="Genomic_DNA"/>
</dbReference>
<dbReference type="CDD" id="cd03220">
    <property type="entry name" value="ABC_KpsT_Wzt"/>
    <property type="match status" value="1"/>
</dbReference>